<gene>
    <name evidence="1" type="ORF">Taro_048062</name>
</gene>
<comment type="caution">
    <text evidence="1">The sequence shown here is derived from an EMBL/GenBank/DDBJ whole genome shotgun (WGS) entry which is preliminary data.</text>
</comment>
<dbReference type="EMBL" id="NMUH01006376">
    <property type="protein sequence ID" value="MQM15124.1"/>
    <property type="molecule type" value="Genomic_DNA"/>
</dbReference>
<dbReference type="AlphaFoldDB" id="A0A843X7M6"/>
<sequence>MDSLISHRLCSSNVTVLRKKIHHGKVYNWRLKEDERLGFSNTFFSVGGERDWSNKQSGVI</sequence>
<keyword evidence="2" id="KW-1185">Reference proteome</keyword>
<accession>A0A843X7M6</accession>
<evidence type="ECO:0000313" key="1">
    <source>
        <dbReference type="EMBL" id="MQM15124.1"/>
    </source>
</evidence>
<organism evidence="1 2">
    <name type="scientific">Colocasia esculenta</name>
    <name type="common">Wild taro</name>
    <name type="synonym">Arum esculentum</name>
    <dbReference type="NCBI Taxonomy" id="4460"/>
    <lineage>
        <taxon>Eukaryota</taxon>
        <taxon>Viridiplantae</taxon>
        <taxon>Streptophyta</taxon>
        <taxon>Embryophyta</taxon>
        <taxon>Tracheophyta</taxon>
        <taxon>Spermatophyta</taxon>
        <taxon>Magnoliopsida</taxon>
        <taxon>Liliopsida</taxon>
        <taxon>Araceae</taxon>
        <taxon>Aroideae</taxon>
        <taxon>Colocasieae</taxon>
        <taxon>Colocasia</taxon>
    </lineage>
</organism>
<evidence type="ECO:0000313" key="2">
    <source>
        <dbReference type="Proteomes" id="UP000652761"/>
    </source>
</evidence>
<reference evidence="1" key="1">
    <citation type="submission" date="2017-07" db="EMBL/GenBank/DDBJ databases">
        <title>Taro Niue Genome Assembly and Annotation.</title>
        <authorList>
            <person name="Atibalentja N."/>
            <person name="Keating K."/>
            <person name="Fields C.J."/>
        </authorList>
    </citation>
    <scope>NUCLEOTIDE SEQUENCE</scope>
    <source>
        <strain evidence="1">Niue_2</strain>
        <tissue evidence="1">Leaf</tissue>
    </source>
</reference>
<protein>
    <submittedName>
        <fullName evidence="1">Uncharacterized protein</fullName>
    </submittedName>
</protein>
<proteinExistence type="predicted"/>
<name>A0A843X7M6_COLES</name>
<dbReference type="Proteomes" id="UP000652761">
    <property type="component" value="Unassembled WGS sequence"/>
</dbReference>